<evidence type="ECO:0000313" key="17">
    <source>
        <dbReference type="Proteomes" id="UP000544872"/>
    </source>
</evidence>
<evidence type="ECO:0000256" key="5">
    <source>
        <dbReference type="ARBA" id="ARBA00022692"/>
    </source>
</evidence>
<dbReference type="InterPro" id="IPR039426">
    <property type="entry name" value="TonB-dep_rcpt-like"/>
</dbReference>
<keyword evidence="16" id="KW-0675">Receptor</keyword>
<evidence type="ECO:0000256" key="9">
    <source>
        <dbReference type="ARBA" id="ARBA00023136"/>
    </source>
</evidence>
<dbReference type="PANTHER" id="PTHR32552">
    <property type="entry name" value="FERRICHROME IRON RECEPTOR-RELATED"/>
    <property type="match status" value="1"/>
</dbReference>
<evidence type="ECO:0000256" key="6">
    <source>
        <dbReference type="ARBA" id="ARBA00023004"/>
    </source>
</evidence>
<evidence type="ECO:0000256" key="11">
    <source>
        <dbReference type="PROSITE-ProRule" id="PRU01360"/>
    </source>
</evidence>
<dbReference type="Pfam" id="PF00593">
    <property type="entry name" value="TonB_dep_Rec_b-barrel"/>
    <property type="match status" value="1"/>
</dbReference>
<keyword evidence="3 11" id="KW-1134">Transmembrane beta strand</keyword>
<gene>
    <name evidence="16" type="ORF">FHS48_003587</name>
</gene>
<sequence>MVRLSMRGALVLSASLGPLLMMPVRAAAQTAPAQPGSVTLAPLTVEARQWKEDEQDLPASVSVLRGDTLGTPLWDSLAAVAKVTPNVQIEQSTVQSRVVIRGMTAANTALQDPVGYFVNDVALPHGASQAPRLFDTASMEVLKGPQGTLYGRNTEAGAIKVITGEPSRTLRAQAEASVGFRDGATGWSPTTVASGQVSGPVTGDVAASLAVRGETTDGVHRNRWDGSSTGGDLDRWTLSGGVSAFVGDDTEVTLKSVVERGEQGKQRMRYITGAFTTPRYETNYNTESWDRTLTAVQSAKVVHQAGDLELTSVTGWTHYSRDFLMDLDGWSVQALRNTLSHTDDAVSQELRLATADPQARVRWLGGLYTFREWTDLEFTTGTAATRRTTTIDQTGAAAFGQVEIGLTDRLRAGLGSRVEWLGQDGHQTYATATGRTTFDGSRDSVTLLPRASLSFDVTDSSLLYGSYARGYLPGGYNYGSAGTAEGFTYDAESSWTAEVGLKNRFWEDRLNTRLALFHTTTRDKQIFDLVPGGTQRVSNAARAEIYGMEASAEARLDGNWSVFASGGWQHAEATEYRAMVQQGAALVSTDLSGRTLPMAASVTYGLGVRYDAEAGWFGQASLNGSGPFYFDSLNVARQGASLLADAEIGYRFAGVDVALWGSNLFDENVYSRAAATPVGIIAEDGDGRELGLRIKAYW</sequence>
<dbReference type="Proteomes" id="UP000544872">
    <property type="component" value="Unassembled WGS sequence"/>
</dbReference>
<comment type="caution">
    <text evidence="16">The sequence shown here is derived from an EMBL/GenBank/DDBJ whole genome shotgun (WGS) entry which is preliminary data.</text>
</comment>
<keyword evidence="8 12" id="KW-0798">TonB box</keyword>
<dbReference type="InterPro" id="IPR012910">
    <property type="entry name" value="Plug_dom"/>
</dbReference>
<proteinExistence type="inferred from homology"/>
<keyword evidence="5 11" id="KW-0812">Transmembrane</keyword>
<dbReference type="PROSITE" id="PS52016">
    <property type="entry name" value="TONB_DEPENDENT_REC_3"/>
    <property type="match status" value="1"/>
</dbReference>
<name>A0A7W9ZKY6_NOVIT</name>
<evidence type="ECO:0000256" key="13">
    <source>
        <dbReference type="SAM" id="SignalP"/>
    </source>
</evidence>
<evidence type="ECO:0000256" key="2">
    <source>
        <dbReference type="ARBA" id="ARBA00022448"/>
    </source>
</evidence>
<reference evidence="16 17" key="1">
    <citation type="submission" date="2020-08" db="EMBL/GenBank/DDBJ databases">
        <title>Genomic Encyclopedia of Type Strains, Phase IV (KMG-IV): sequencing the most valuable type-strain genomes for metagenomic binning, comparative biology and taxonomic classification.</title>
        <authorList>
            <person name="Goeker M."/>
        </authorList>
    </citation>
    <scope>NUCLEOTIDE SEQUENCE [LARGE SCALE GENOMIC DNA]</scope>
    <source>
        <strain evidence="16 17">DSM 11590</strain>
    </source>
</reference>
<evidence type="ECO:0000256" key="7">
    <source>
        <dbReference type="ARBA" id="ARBA00023065"/>
    </source>
</evidence>
<keyword evidence="9 11" id="KW-0472">Membrane</keyword>
<dbReference type="SUPFAM" id="SSF56935">
    <property type="entry name" value="Porins"/>
    <property type="match status" value="1"/>
</dbReference>
<feature type="chain" id="PRO_5030680695" evidence="13">
    <location>
        <begin position="27"/>
        <end position="698"/>
    </location>
</feature>
<feature type="domain" description="TonB-dependent receptor plug" evidence="15">
    <location>
        <begin position="54"/>
        <end position="157"/>
    </location>
</feature>
<evidence type="ECO:0000256" key="12">
    <source>
        <dbReference type="RuleBase" id="RU003357"/>
    </source>
</evidence>
<keyword evidence="17" id="KW-1185">Reference proteome</keyword>
<dbReference type="GO" id="GO:0009279">
    <property type="term" value="C:cell outer membrane"/>
    <property type="evidence" value="ECO:0007669"/>
    <property type="project" value="UniProtKB-SubCell"/>
</dbReference>
<dbReference type="RefSeq" id="WP_184265554.1">
    <property type="nucleotide sequence ID" value="NZ_JACIIX010000017.1"/>
</dbReference>
<organism evidence="16 17">
    <name type="scientific">Novispirillum itersonii</name>
    <name type="common">Aquaspirillum itersonii</name>
    <dbReference type="NCBI Taxonomy" id="189"/>
    <lineage>
        <taxon>Bacteria</taxon>
        <taxon>Pseudomonadati</taxon>
        <taxon>Pseudomonadota</taxon>
        <taxon>Alphaproteobacteria</taxon>
        <taxon>Rhodospirillales</taxon>
        <taxon>Novispirillaceae</taxon>
        <taxon>Novispirillum</taxon>
    </lineage>
</organism>
<dbReference type="Pfam" id="PF07715">
    <property type="entry name" value="Plug"/>
    <property type="match status" value="1"/>
</dbReference>
<evidence type="ECO:0000259" key="15">
    <source>
        <dbReference type="Pfam" id="PF07715"/>
    </source>
</evidence>
<protein>
    <submittedName>
        <fullName evidence="16">Iron complex outermembrane receptor protein</fullName>
    </submittedName>
</protein>
<comment type="similarity">
    <text evidence="11 12">Belongs to the TonB-dependent receptor family.</text>
</comment>
<evidence type="ECO:0000256" key="10">
    <source>
        <dbReference type="ARBA" id="ARBA00023237"/>
    </source>
</evidence>
<dbReference type="GO" id="GO:0006826">
    <property type="term" value="P:iron ion transport"/>
    <property type="evidence" value="ECO:0007669"/>
    <property type="project" value="UniProtKB-KW"/>
</dbReference>
<feature type="domain" description="TonB-dependent receptor-like beta-barrel" evidence="14">
    <location>
        <begin position="274"/>
        <end position="664"/>
    </location>
</feature>
<evidence type="ECO:0000313" key="16">
    <source>
        <dbReference type="EMBL" id="MBB6212139.1"/>
    </source>
</evidence>
<dbReference type="AlphaFoldDB" id="A0A7W9ZKY6"/>
<keyword evidence="2 11" id="KW-0813">Transport</keyword>
<comment type="subcellular location">
    <subcellularLocation>
        <location evidence="1 11">Cell outer membrane</location>
        <topology evidence="1 11">Multi-pass membrane protein</topology>
    </subcellularLocation>
</comment>
<evidence type="ECO:0000256" key="4">
    <source>
        <dbReference type="ARBA" id="ARBA00022496"/>
    </source>
</evidence>
<dbReference type="InterPro" id="IPR000531">
    <property type="entry name" value="Beta-barrel_TonB"/>
</dbReference>
<dbReference type="EMBL" id="JACIIX010000017">
    <property type="protein sequence ID" value="MBB6212139.1"/>
    <property type="molecule type" value="Genomic_DNA"/>
</dbReference>
<keyword evidence="4" id="KW-0410">Iron transport</keyword>
<evidence type="ECO:0000256" key="3">
    <source>
        <dbReference type="ARBA" id="ARBA00022452"/>
    </source>
</evidence>
<feature type="signal peptide" evidence="13">
    <location>
        <begin position="1"/>
        <end position="26"/>
    </location>
</feature>
<evidence type="ECO:0000256" key="8">
    <source>
        <dbReference type="ARBA" id="ARBA00023077"/>
    </source>
</evidence>
<keyword evidence="10 11" id="KW-0998">Cell outer membrane</keyword>
<keyword evidence="7" id="KW-0406">Ion transport</keyword>
<keyword evidence="13" id="KW-0732">Signal</keyword>
<evidence type="ECO:0000259" key="14">
    <source>
        <dbReference type="Pfam" id="PF00593"/>
    </source>
</evidence>
<keyword evidence="6" id="KW-0408">Iron</keyword>
<dbReference type="InterPro" id="IPR036942">
    <property type="entry name" value="Beta-barrel_TonB_sf"/>
</dbReference>
<dbReference type="PANTHER" id="PTHR32552:SF81">
    <property type="entry name" value="TONB-DEPENDENT OUTER MEMBRANE RECEPTOR"/>
    <property type="match status" value="1"/>
</dbReference>
<evidence type="ECO:0000256" key="1">
    <source>
        <dbReference type="ARBA" id="ARBA00004571"/>
    </source>
</evidence>
<dbReference type="Gene3D" id="2.40.170.20">
    <property type="entry name" value="TonB-dependent receptor, beta-barrel domain"/>
    <property type="match status" value="1"/>
</dbReference>
<accession>A0A7W9ZKY6</accession>